<evidence type="ECO:0000259" key="3">
    <source>
        <dbReference type="Pfam" id="PF12850"/>
    </source>
</evidence>
<dbReference type="RefSeq" id="WP_027889802.1">
    <property type="nucleotide sequence ID" value="NZ_LT906446.1"/>
</dbReference>
<dbReference type="Pfam" id="PF12850">
    <property type="entry name" value="Metallophos_2"/>
    <property type="match status" value="1"/>
</dbReference>
<gene>
    <name evidence="4" type="ORF">SAMEA4364220_01077</name>
</gene>
<feature type="domain" description="Calcineurin-like phosphoesterase" evidence="3">
    <location>
        <begin position="1"/>
        <end position="148"/>
    </location>
</feature>
<dbReference type="Proteomes" id="UP000215383">
    <property type="component" value="Chromosome 1"/>
</dbReference>
<keyword evidence="4" id="KW-0378">Hydrolase</keyword>
<dbReference type="EMBL" id="LT906446">
    <property type="protein sequence ID" value="SNU99268.1"/>
    <property type="molecule type" value="Genomic_DNA"/>
</dbReference>
<dbReference type="PANTHER" id="PTHR11124">
    <property type="entry name" value="VACUOLAR SORTING PROTEIN VPS29"/>
    <property type="match status" value="1"/>
</dbReference>
<name>A0A239TQ02_9FIRM</name>
<dbReference type="AlphaFoldDB" id="A0A239TQ02"/>
<dbReference type="SUPFAM" id="SSF56300">
    <property type="entry name" value="Metallo-dependent phosphatases"/>
    <property type="match status" value="1"/>
</dbReference>
<dbReference type="InterPro" id="IPR024654">
    <property type="entry name" value="Calcineurin-like_PHP_lpxH"/>
</dbReference>
<accession>A0A239TQ02</accession>
<dbReference type="GO" id="GO:0046872">
    <property type="term" value="F:metal ion binding"/>
    <property type="evidence" value="ECO:0007669"/>
    <property type="project" value="UniProtKB-KW"/>
</dbReference>
<keyword evidence="5" id="KW-1185">Reference proteome</keyword>
<evidence type="ECO:0000313" key="4">
    <source>
        <dbReference type="EMBL" id="SNU99268.1"/>
    </source>
</evidence>
<protein>
    <recommendedName>
        <fullName evidence="2">Phosphoesterase</fullName>
        <ecNumber evidence="2">3.1.4.-</ecNumber>
    </recommendedName>
</protein>
<dbReference type="InterPro" id="IPR029052">
    <property type="entry name" value="Metallo-depent_PP-like"/>
</dbReference>
<evidence type="ECO:0000256" key="2">
    <source>
        <dbReference type="RuleBase" id="RU362039"/>
    </source>
</evidence>
<reference evidence="4 5" key="1">
    <citation type="submission" date="2017-06" db="EMBL/GenBank/DDBJ databases">
        <authorList>
            <consortium name="Pathogen Informatics"/>
        </authorList>
    </citation>
    <scope>NUCLEOTIDE SEQUENCE [LARGE SCALE GENOMIC DNA]</scope>
    <source>
        <strain evidence="4 5">NCTC10570</strain>
    </source>
</reference>
<organism evidence="4 5">
    <name type="scientific">Megamonas hypermegale</name>
    <dbReference type="NCBI Taxonomy" id="158847"/>
    <lineage>
        <taxon>Bacteria</taxon>
        <taxon>Bacillati</taxon>
        <taxon>Bacillota</taxon>
        <taxon>Negativicutes</taxon>
        <taxon>Selenomonadales</taxon>
        <taxon>Selenomonadaceae</taxon>
        <taxon>Megamonas</taxon>
    </lineage>
</organism>
<dbReference type="GeneID" id="78507085"/>
<dbReference type="eggNOG" id="COG0622">
    <property type="taxonomic scope" value="Bacteria"/>
</dbReference>
<comment type="cofactor">
    <cofactor evidence="2">
        <name>a divalent metal cation</name>
        <dbReference type="ChEBI" id="CHEBI:60240"/>
    </cofactor>
</comment>
<dbReference type="Gene3D" id="3.60.21.10">
    <property type="match status" value="1"/>
</dbReference>
<dbReference type="EC" id="3.1.4.-" evidence="2"/>
<dbReference type="NCBIfam" id="TIGR00040">
    <property type="entry name" value="yfcE"/>
    <property type="match status" value="1"/>
</dbReference>
<dbReference type="InterPro" id="IPR000979">
    <property type="entry name" value="Phosphodiesterase_MJ0936/Vps29"/>
</dbReference>
<sequence length="158" mass="17745">MKIGIMSDSHYNLDAIDNAICLADDVDCWLHAGDSIEDSKYLEKVSGKKVYGVIGNVDWTYEKPNDLLLKLADINIFLTHGHTYNVKTSLEELSDMARCVNAHLIVYGHSHIGAQKTIDNRLFINPGSISEPRDGLLPSFMIATIKNKKIDIQRIFIK</sequence>
<comment type="similarity">
    <text evidence="1 2">Belongs to the metallophosphoesterase superfamily. YfcE family.</text>
</comment>
<keyword evidence="2" id="KW-0479">Metal-binding</keyword>
<evidence type="ECO:0000256" key="1">
    <source>
        <dbReference type="ARBA" id="ARBA00008950"/>
    </source>
</evidence>
<proteinExistence type="inferred from homology"/>
<evidence type="ECO:0000313" key="5">
    <source>
        <dbReference type="Proteomes" id="UP000215383"/>
    </source>
</evidence>
<dbReference type="GO" id="GO:0016787">
    <property type="term" value="F:hydrolase activity"/>
    <property type="evidence" value="ECO:0007669"/>
    <property type="project" value="UniProtKB-UniRule"/>
</dbReference>